<dbReference type="InterPro" id="IPR025889">
    <property type="entry name" value="GSP17M-like_dom"/>
</dbReference>
<reference evidence="4 5" key="1">
    <citation type="submission" date="2019-11" db="EMBL/GenBank/DDBJ databases">
        <title>Bacillus lacus genome.</title>
        <authorList>
            <person name="Allen C.J."/>
            <person name="Newman J.D."/>
        </authorList>
    </citation>
    <scope>NUCLEOTIDE SEQUENCE [LARGE SCALE GENOMIC DNA]</scope>
    <source>
        <strain evidence="4 5">KCTC 33946</strain>
    </source>
</reference>
<keyword evidence="5" id="KW-1185">Reference proteome</keyword>
<feature type="compositionally biased region" description="Polar residues" evidence="1">
    <location>
        <begin position="305"/>
        <end position="317"/>
    </location>
</feature>
<dbReference type="RefSeq" id="WP_154307087.1">
    <property type="nucleotide sequence ID" value="NZ_WKKI01000009.1"/>
</dbReference>
<feature type="compositionally biased region" description="Polar residues" evidence="1">
    <location>
        <begin position="141"/>
        <end position="173"/>
    </location>
</feature>
<proteinExistence type="predicted"/>
<feature type="domain" description="DUF2382" evidence="2">
    <location>
        <begin position="180"/>
        <end position="290"/>
    </location>
</feature>
<feature type="region of interest" description="Disordered" evidence="1">
    <location>
        <begin position="276"/>
        <end position="378"/>
    </location>
</feature>
<comment type="caution">
    <text evidence="4">The sequence shown here is derived from an EMBL/GenBank/DDBJ whole genome shotgun (WGS) entry which is preliminary data.</text>
</comment>
<feature type="compositionally biased region" description="Basic and acidic residues" evidence="1">
    <location>
        <begin position="360"/>
        <end position="378"/>
    </location>
</feature>
<feature type="domain" description="General stress protein 17M-like" evidence="3">
    <location>
        <begin position="5"/>
        <end position="107"/>
    </location>
</feature>
<dbReference type="NCBIfam" id="TIGR02271">
    <property type="entry name" value="YsnF/AvaK domain"/>
    <property type="match status" value="1"/>
</dbReference>
<feature type="compositionally biased region" description="Basic and acidic residues" evidence="1">
    <location>
        <begin position="276"/>
        <end position="288"/>
    </location>
</feature>
<dbReference type="Pfam" id="PF11181">
    <property type="entry name" value="YflT"/>
    <property type="match status" value="1"/>
</dbReference>
<sequence>MSKHVVGIYSTEEEVIRCVEDLTAQGYSKNDISVVTNGRNNLANSTGTDIEDVSTNDRHNDSFLDKMKSALLDDGTDNSNVDVRGRLTNMGISNDHADRYADDINNGKFLVLTSTNGTGTTDMNSRSDMTSTSSTMMDNSYGTESTMGTENTRSANSVTNGSSFGQTNDSTLSADEERKIQLREEELNVQKERVQAGEVHVNKEVVTEQKSINVPVEHEEVYVERRSVDGREARDASPITDGEEIRVPVIEEKIEVTKKPVVTDELVIGKKTVQETKEVRDTVRREEASIDSEGSLNVHDADSANGLSNSAGRNSSAMLEDEDSVTRRQSTGLENDEYVQDGGTDGNLLDDDNRSNGLFENDRDRDNNGLFGSDDRKI</sequence>
<organism evidence="4 5">
    <name type="scientific">Metabacillus lacus</name>
    <dbReference type="NCBI Taxonomy" id="1983721"/>
    <lineage>
        <taxon>Bacteria</taxon>
        <taxon>Bacillati</taxon>
        <taxon>Bacillota</taxon>
        <taxon>Bacilli</taxon>
        <taxon>Bacillales</taxon>
        <taxon>Bacillaceae</taxon>
        <taxon>Metabacillus</taxon>
    </lineage>
</organism>
<dbReference type="Pfam" id="PF09557">
    <property type="entry name" value="DUF2382"/>
    <property type="match status" value="1"/>
</dbReference>
<evidence type="ECO:0000259" key="2">
    <source>
        <dbReference type="Pfam" id="PF09557"/>
    </source>
</evidence>
<dbReference type="PANTHER" id="PTHR38463">
    <property type="entry name" value="STRESS RESPONSE PROTEIN YSNF"/>
    <property type="match status" value="1"/>
</dbReference>
<dbReference type="OrthoDB" id="2678178at2"/>
<accession>A0A7X2LZQ0</accession>
<protein>
    <submittedName>
        <fullName evidence="4">YsnF/AvaK domain-containing protein</fullName>
    </submittedName>
</protein>
<evidence type="ECO:0000313" key="5">
    <source>
        <dbReference type="Proteomes" id="UP000448867"/>
    </source>
</evidence>
<evidence type="ECO:0000313" key="4">
    <source>
        <dbReference type="EMBL" id="MRX71944.1"/>
    </source>
</evidence>
<name>A0A7X2LZQ0_9BACI</name>
<feature type="region of interest" description="Disordered" evidence="1">
    <location>
        <begin position="117"/>
        <end position="174"/>
    </location>
</feature>
<feature type="compositionally biased region" description="Low complexity" evidence="1">
    <location>
        <begin position="120"/>
        <end position="140"/>
    </location>
</feature>
<dbReference type="AlphaFoldDB" id="A0A7X2LZQ0"/>
<dbReference type="InterPro" id="IPR052967">
    <property type="entry name" value="Stress_Response_Assoc"/>
</dbReference>
<gene>
    <name evidence="4" type="ORF">GJU40_07125</name>
</gene>
<dbReference type="EMBL" id="WKKI01000009">
    <property type="protein sequence ID" value="MRX71944.1"/>
    <property type="molecule type" value="Genomic_DNA"/>
</dbReference>
<dbReference type="InterPro" id="IPR019060">
    <property type="entry name" value="DUF2382"/>
</dbReference>
<evidence type="ECO:0000256" key="1">
    <source>
        <dbReference type="SAM" id="MobiDB-lite"/>
    </source>
</evidence>
<evidence type="ECO:0000259" key="3">
    <source>
        <dbReference type="Pfam" id="PF11181"/>
    </source>
</evidence>
<dbReference type="PANTHER" id="PTHR38463:SF1">
    <property type="entry name" value="STRESS RESPONSE PROTEIN YSNF"/>
    <property type="match status" value="1"/>
</dbReference>
<dbReference type="Proteomes" id="UP000448867">
    <property type="component" value="Unassembled WGS sequence"/>
</dbReference>